<evidence type="ECO:0000256" key="1">
    <source>
        <dbReference type="SAM" id="MobiDB-lite"/>
    </source>
</evidence>
<dbReference type="RefSeq" id="WP_200190057.1">
    <property type="nucleotide sequence ID" value="NZ_JAENHM010000001.1"/>
</dbReference>
<evidence type="ECO:0000313" key="3">
    <source>
        <dbReference type="Proteomes" id="UP000652760"/>
    </source>
</evidence>
<reference evidence="3" key="1">
    <citation type="submission" date="2021-01" db="EMBL/GenBank/DDBJ databases">
        <title>Genome public.</title>
        <authorList>
            <person name="Liu C."/>
            <person name="Sun Q."/>
        </authorList>
    </citation>
    <scope>NUCLEOTIDE SEQUENCE [LARGE SCALE GENOMIC DNA]</scope>
    <source>
        <strain evidence="3">YIM B02556</strain>
    </source>
</reference>
<comment type="caution">
    <text evidence="2">The sequence shown here is derived from an EMBL/GenBank/DDBJ whole genome shotgun (WGS) entry which is preliminary data.</text>
</comment>
<evidence type="ECO:0008006" key="4">
    <source>
        <dbReference type="Google" id="ProtNLM"/>
    </source>
</evidence>
<feature type="region of interest" description="Disordered" evidence="1">
    <location>
        <begin position="1"/>
        <end position="23"/>
    </location>
</feature>
<name>A0ABS1EXG5_9PROT</name>
<protein>
    <recommendedName>
        <fullName evidence="4">HEPN domain-containing protein</fullName>
    </recommendedName>
</protein>
<evidence type="ECO:0000313" key="2">
    <source>
        <dbReference type="EMBL" id="MBK1835840.1"/>
    </source>
</evidence>
<sequence length="174" mass="19869">MAEVVRNGHGKNSPECSTGFHKGLKKMSARVPSDRRSMGQAFKRNYQAAQTLTEYTRPRLMLLFYAAEAGLKAICMHEHTLKDSEDLGEYMNQNYRKKDGHDLEILITIANINATDIVDCPGNFPIMYNGRGLSFRPFKIHEAARYGVKVCPQFRNQIETWLESICQVLNRRLG</sequence>
<proteinExistence type="predicted"/>
<organism evidence="2 3">
    <name type="scientific">Azospirillum endophyticum</name>
    <dbReference type="NCBI Taxonomy" id="2800326"/>
    <lineage>
        <taxon>Bacteria</taxon>
        <taxon>Pseudomonadati</taxon>
        <taxon>Pseudomonadota</taxon>
        <taxon>Alphaproteobacteria</taxon>
        <taxon>Rhodospirillales</taxon>
        <taxon>Azospirillaceae</taxon>
        <taxon>Azospirillum</taxon>
    </lineage>
</organism>
<keyword evidence="3" id="KW-1185">Reference proteome</keyword>
<dbReference type="EMBL" id="JAENHM010000001">
    <property type="protein sequence ID" value="MBK1835840.1"/>
    <property type="molecule type" value="Genomic_DNA"/>
</dbReference>
<gene>
    <name evidence="2" type="ORF">JHL17_00295</name>
</gene>
<accession>A0ABS1EXG5</accession>
<dbReference type="Proteomes" id="UP000652760">
    <property type="component" value="Unassembled WGS sequence"/>
</dbReference>